<name>A0A4P9UKJ0_METBY</name>
<dbReference type="RefSeq" id="WP_017841446.1">
    <property type="nucleotide sequence ID" value="NZ_CP035467.1"/>
</dbReference>
<reference evidence="3" key="1">
    <citation type="journal article" date="2019" name="J. Bacteriol.">
        <title>A Mutagenic Screen Identifies a TonB-Dependent Receptor Required for the Lanthanide Metal Switch in the Type I Methanotroph 'Methylotuvimicrobium buryatense' 5GB1C.</title>
        <authorList>
            <person name="Groom J.D."/>
            <person name="Ford S.M."/>
            <person name="Pesesky M.W."/>
            <person name="Lidstrom M.E."/>
        </authorList>
    </citation>
    <scope>NUCLEOTIDE SEQUENCE [LARGE SCALE GENOMIC DNA]</scope>
    <source>
        <strain evidence="3">5GB1C</strain>
    </source>
</reference>
<evidence type="ECO:0000313" key="2">
    <source>
        <dbReference type="EMBL" id="QCW80843.1"/>
    </source>
</evidence>
<dbReference type="Proteomes" id="UP000305881">
    <property type="component" value="Chromosome"/>
</dbReference>
<evidence type="ECO:0000256" key="1">
    <source>
        <dbReference type="SAM" id="SignalP"/>
    </source>
</evidence>
<protein>
    <recommendedName>
        <fullName evidence="4">Secreted protein</fullName>
    </recommendedName>
</protein>
<feature type="chain" id="PRO_5020492033" description="Secreted protein" evidence="1">
    <location>
        <begin position="23"/>
        <end position="103"/>
    </location>
</feature>
<accession>A0A4P9UKJ0</accession>
<dbReference type="STRING" id="675511.GCA_000341735_02970"/>
<gene>
    <name evidence="2" type="ORF">EQU24_00155</name>
</gene>
<proteinExistence type="predicted"/>
<keyword evidence="3" id="KW-1185">Reference proteome</keyword>
<dbReference type="OrthoDB" id="9918412at2"/>
<evidence type="ECO:0000313" key="3">
    <source>
        <dbReference type="Proteomes" id="UP000305881"/>
    </source>
</evidence>
<dbReference type="EMBL" id="CP035467">
    <property type="protein sequence ID" value="QCW80843.1"/>
    <property type="molecule type" value="Genomic_DNA"/>
</dbReference>
<organism evidence="2 3">
    <name type="scientific">Methylotuvimicrobium buryatense</name>
    <name type="common">Methylomicrobium buryatense</name>
    <dbReference type="NCBI Taxonomy" id="95641"/>
    <lineage>
        <taxon>Bacteria</taxon>
        <taxon>Pseudomonadati</taxon>
        <taxon>Pseudomonadota</taxon>
        <taxon>Gammaproteobacteria</taxon>
        <taxon>Methylococcales</taxon>
        <taxon>Methylococcaceae</taxon>
        <taxon>Methylotuvimicrobium</taxon>
    </lineage>
</organism>
<keyword evidence="1" id="KW-0732">Signal</keyword>
<evidence type="ECO:0008006" key="4">
    <source>
        <dbReference type="Google" id="ProtNLM"/>
    </source>
</evidence>
<feature type="signal peptide" evidence="1">
    <location>
        <begin position="1"/>
        <end position="22"/>
    </location>
</feature>
<dbReference type="KEGG" id="mbur:EQU24_00155"/>
<sequence length="103" mass="11291">MSLIRLCTFLLLIGLPVTPLLANDLDDGIGIDEDINDNIQLRPNIDFIKRNALAKARRKTDQNSGCGGTGNQTFGPGANLQNATIINLSDNRRANSVCIERRR</sequence>
<dbReference type="AlphaFoldDB" id="A0A4P9UKJ0"/>